<protein>
    <submittedName>
        <fullName evidence="1">Uncharacterized protein</fullName>
    </submittedName>
</protein>
<accession>A0A9K3D7L0</accession>
<reference evidence="1 2" key="1">
    <citation type="journal article" date="2018" name="PLoS ONE">
        <title>The draft genome of Kipferlia bialata reveals reductive genome evolution in fornicate parasites.</title>
        <authorList>
            <person name="Tanifuji G."/>
            <person name="Takabayashi S."/>
            <person name="Kume K."/>
            <person name="Takagi M."/>
            <person name="Nakayama T."/>
            <person name="Kamikawa R."/>
            <person name="Inagaki Y."/>
            <person name="Hashimoto T."/>
        </authorList>
    </citation>
    <scope>NUCLEOTIDE SEQUENCE [LARGE SCALE GENOMIC DNA]</scope>
    <source>
        <strain evidence="1">NY0173</strain>
    </source>
</reference>
<dbReference type="EMBL" id="BDIP01004409">
    <property type="protein sequence ID" value="GIQ88804.1"/>
    <property type="molecule type" value="Genomic_DNA"/>
</dbReference>
<proteinExistence type="predicted"/>
<keyword evidence="2" id="KW-1185">Reference proteome</keyword>
<comment type="caution">
    <text evidence="1">The sequence shown here is derived from an EMBL/GenBank/DDBJ whole genome shotgun (WGS) entry which is preliminary data.</text>
</comment>
<feature type="non-terminal residue" evidence="1">
    <location>
        <position position="1"/>
    </location>
</feature>
<evidence type="ECO:0000313" key="2">
    <source>
        <dbReference type="Proteomes" id="UP000265618"/>
    </source>
</evidence>
<dbReference type="AlphaFoldDB" id="A0A9K3D7L0"/>
<gene>
    <name evidence="1" type="ORF">KIPB_011138</name>
</gene>
<name>A0A9K3D7L0_9EUKA</name>
<evidence type="ECO:0000313" key="1">
    <source>
        <dbReference type="EMBL" id="GIQ88804.1"/>
    </source>
</evidence>
<feature type="non-terminal residue" evidence="1">
    <location>
        <position position="346"/>
    </location>
</feature>
<dbReference type="Proteomes" id="UP000265618">
    <property type="component" value="Unassembled WGS sequence"/>
</dbReference>
<organism evidence="1 2">
    <name type="scientific">Kipferlia bialata</name>
    <dbReference type="NCBI Taxonomy" id="797122"/>
    <lineage>
        <taxon>Eukaryota</taxon>
        <taxon>Metamonada</taxon>
        <taxon>Carpediemonas-like organisms</taxon>
        <taxon>Kipferlia</taxon>
    </lineage>
</organism>
<sequence length="346" mass="39294">EWMHNTRPVKIQDPKSASGVRTVKALYGEALNPDTQEWQQCVVPGVRERDGRLLVIFSPAEGSSAVPGMVSPSVPRGGKSRMRTMWLSRLYVYLWGDDPRRFAQRLGAAYRERATCESLLRHSLYVGSMPLDGLPQPEEGMMDRIKDLSLLKRIEPLVEGLSEQARANAKTLGLTILDPLMAEVLEAHLAGCNTFLFQRYLEREPYVVMEQRLERAVDRLAREKAAKYSAHELTAMKELVPVWTREDYDRNQEGFMHTSLLTHPKAVRALILVKEECDRVLAYDPAFKSHAVPVPAYCLFYIAPPPEVPIPPTSWKVLSLEDFKLAQGTSARRSRAFLKDNWTTFV</sequence>